<reference evidence="3 4" key="1">
    <citation type="journal article" date="2016" name="Front. Microbiol.">
        <title>Characterization of Novel Bacteriophages for Biocontrol of Bacterial Blight in Leek Caused by Pseudomonas syringae pv. porri.</title>
        <authorList>
            <person name="Rombouts S."/>
            <person name="Lavigne R."/>
        </authorList>
    </citation>
    <scope>NUCLEOTIDE SEQUENCE [LARGE SCALE GENOMIC DNA]</scope>
</reference>
<dbReference type="EMBL" id="KU130130">
    <property type="protein sequence ID" value="AMR58037.1"/>
    <property type="molecule type" value="Genomic_DNA"/>
</dbReference>
<feature type="coiled-coil region" evidence="1">
    <location>
        <begin position="202"/>
        <end position="232"/>
    </location>
</feature>
<evidence type="ECO:0000256" key="2">
    <source>
        <dbReference type="SAM" id="MobiDB-lite"/>
    </source>
</evidence>
<dbReference type="Proteomes" id="UP000230255">
    <property type="component" value="Segment"/>
</dbReference>
<evidence type="ECO:0000313" key="4">
    <source>
        <dbReference type="Proteomes" id="UP000230255"/>
    </source>
</evidence>
<gene>
    <name evidence="3" type="ORF">vB_PsyM_KIL5_0146</name>
</gene>
<keyword evidence="1" id="KW-0175">Coiled coil</keyword>
<sequence>MGNLTTYRDRAKDGLWLKSYSWCGVNGKTRAGRLWNNLETRTSGQHKDKCYDEAVNGFKDFQEFADWCNQEPAYMATDLDNRFWQLDKDLLGDGKLYSPTTCCFIPNKLNSLLIVQESKAGLLPGVTQDLANSLKFVARGRLLSGKKVHIGAYDTEQEAHEAYIAHKRTVIQQVVKEMSLPHKVVQGLINKYLRRDLMYTEDAVKREKLEEIERLLDEAQKLVYKAESLADEHDLEFSMNMGGYGMGGSYSPVKEGDTDEWGDPVESGWNASSQSC</sequence>
<proteinExistence type="predicted"/>
<evidence type="ECO:0000256" key="1">
    <source>
        <dbReference type="SAM" id="Coils"/>
    </source>
</evidence>
<feature type="region of interest" description="Disordered" evidence="2">
    <location>
        <begin position="248"/>
        <end position="276"/>
    </location>
</feature>
<evidence type="ECO:0000313" key="3">
    <source>
        <dbReference type="EMBL" id="AMR58037.1"/>
    </source>
</evidence>
<name>A0A142IFN2_9CAUD</name>
<accession>A0A142IFN2</accession>
<organism evidence="3 4">
    <name type="scientific">Pseudomonas phage vB_PsyM_KIL5</name>
    <dbReference type="NCBI Taxonomy" id="1777070"/>
    <lineage>
        <taxon>Viruses</taxon>
        <taxon>Duplodnaviria</taxon>
        <taxon>Heunggongvirae</taxon>
        <taxon>Uroviricota</taxon>
        <taxon>Caudoviricetes</taxon>
        <taxon>Vandenendeviridae</taxon>
        <taxon>Gorskivirinae</taxon>
        <taxon>Flaumdravirus</taxon>
        <taxon>Flaumdravirus KIL4</taxon>
    </lineage>
</organism>
<protein>
    <submittedName>
        <fullName evidence="3">Uncharacterized protein</fullName>
    </submittedName>
</protein>